<evidence type="ECO:0000256" key="4">
    <source>
        <dbReference type="ARBA" id="ARBA00022898"/>
    </source>
</evidence>
<comment type="cofactor">
    <cofactor evidence="1">
        <name>pyridoxal 5'-phosphate</name>
        <dbReference type="ChEBI" id="CHEBI:597326"/>
    </cofactor>
</comment>
<feature type="non-terminal residue" evidence="5">
    <location>
        <position position="85"/>
    </location>
</feature>
<name>A0A383DUC6_9ZZZZ</name>
<evidence type="ECO:0000256" key="1">
    <source>
        <dbReference type="ARBA" id="ARBA00001933"/>
    </source>
</evidence>
<keyword evidence="4" id="KW-0663">Pyridoxal phosphate</keyword>
<keyword evidence="3" id="KW-0808">Transferase</keyword>
<dbReference type="AlphaFoldDB" id="A0A383DUC6"/>
<keyword evidence="2" id="KW-0032">Aminotransferase</keyword>
<organism evidence="5">
    <name type="scientific">marine metagenome</name>
    <dbReference type="NCBI Taxonomy" id="408172"/>
    <lineage>
        <taxon>unclassified sequences</taxon>
        <taxon>metagenomes</taxon>
        <taxon>ecological metagenomes</taxon>
    </lineage>
</organism>
<reference evidence="5" key="1">
    <citation type="submission" date="2018-05" db="EMBL/GenBank/DDBJ databases">
        <authorList>
            <person name="Lanie J.A."/>
            <person name="Ng W.-L."/>
            <person name="Kazmierczak K.M."/>
            <person name="Andrzejewski T.M."/>
            <person name="Davidsen T.M."/>
            <person name="Wayne K.J."/>
            <person name="Tettelin H."/>
            <person name="Glass J.I."/>
            <person name="Rusch D."/>
            <person name="Podicherti R."/>
            <person name="Tsui H.-C.T."/>
            <person name="Winkler M.E."/>
        </authorList>
    </citation>
    <scope>NUCLEOTIDE SEQUENCE</scope>
</reference>
<dbReference type="InterPro" id="IPR015424">
    <property type="entry name" value="PyrdxlP-dep_Trfase"/>
</dbReference>
<dbReference type="PANTHER" id="PTHR42778">
    <property type="entry name" value="2-AMINOETHYLPHOSPHONATE--PYRUVATE TRANSAMINASE"/>
    <property type="match status" value="1"/>
</dbReference>
<protein>
    <recommendedName>
        <fullName evidence="6">Aminotransferase class V domain-containing protein</fullName>
    </recommendedName>
</protein>
<dbReference type="InterPro" id="IPR015421">
    <property type="entry name" value="PyrdxlP-dep_Trfase_major"/>
</dbReference>
<dbReference type="GO" id="GO:0008483">
    <property type="term" value="F:transaminase activity"/>
    <property type="evidence" value="ECO:0007669"/>
    <property type="project" value="UniProtKB-KW"/>
</dbReference>
<evidence type="ECO:0000256" key="2">
    <source>
        <dbReference type="ARBA" id="ARBA00022576"/>
    </source>
</evidence>
<dbReference type="SUPFAM" id="SSF53383">
    <property type="entry name" value="PLP-dependent transferases"/>
    <property type="match status" value="1"/>
</dbReference>
<evidence type="ECO:0000313" key="5">
    <source>
        <dbReference type="EMBL" id="SVE47853.1"/>
    </source>
</evidence>
<proteinExistence type="predicted"/>
<evidence type="ECO:0008006" key="6">
    <source>
        <dbReference type="Google" id="ProtNLM"/>
    </source>
</evidence>
<dbReference type="PANTHER" id="PTHR42778:SF1">
    <property type="entry name" value="2-AMINOETHYLPHOSPHONATE--PYRUVATE TRANSAMINASE"/>
    <property type="match status" value="1"/>
</dbReference>
<gene>
    <name evidence="5" type="ORF">METZ01_LOCUS500707</name>
</gene>
<accession>A0A383DUC6</accession>
<sequence length="85" mass="9594">MNILLNPGPVVLSKRVREALLKPDLCHRELEFIELQNKIRNNLLNIYKLPAEKWAAVVFTGSGTSAMESMITSLVPIHTKLLIIE</sequence>
<evidence type="ECO:0000256" key="3">
    <source>
        <dbReference type="ARBA" id="ARBA00022679"/>
    </source>
</evidence>
<dbReference type="EMBL" id="UINC01220092">
    <property type="protein sequence ID" value="SVE47853.1"/>
    <property type="molecule type" value="Genomic_DNA"/>
</dbReference>
<dbReference type="Gene3D" id="3.40.640.10">
    <property type="entry name" value="Type I PLP-dependent aspartate aminotransferase-like (Major domain)"/>
    <property type="match status" value="1"/>
</dbReference>